<evidence type="ECO:0000313" key="4">
    <source>
        <dbReference type="Proteomes" id="UP000505355"/>
    </source>
</evidence>
<reference evidence="3 4" key="1">
    <citation type="submission" date="2020-05" db="EMBL/GenBank/DDBJ databases">
        <title>Mucilaginibacter mali sp. nov.</title>
        <authorList>
            <person name="Kim H.S."/>
            <person name="Lee K.C."/>
            <person name="Suh M.K."/>
            <person name="Kim J.-S."/>
            <person name="Han K.-I."/>
            <person name="Eom M.K."/>
            <person name="Shin Y.K."/>
            <person name="Lee J.-S."/>
        </authorList>
    </citation>
    <scope>NUCLEOTIDE SEQUENCE [LARGE SCALE GENOMIC DNA]</scope>
    <source>
        <strain evidence="3 4">G2-14</strain>
    </source>
</reference>
<name>A0A7D4PVZ8_9SPHI</name>
<dbReference type="GO" id="GO:0055085">
    <property type="term" value="P:transmembrane transport"/>
    <property type="evidence" value="ECO:0007669"/>
    <property type="project" value="InterPro"/>
</dbReference>
<dbReference type="Gene3D" id="3.30.1150.10">
    <property type="match status" value="1"/>
</dbReference>
<dbReference type="Pfam" id="PF03544">
    <property type="entry name" value="TonB_C"/>
    <property type="match status" value="1"/>
</dbReference>
<protein>
    <submittedName>
        <fullName evidence="3">Energy transducer TonB</fullName>
    </submittedName>
</protein>
<evidence type="ECO:0000259" key="2">
    <source>
        <dbReference type="Pfam" id="PF03544"/>
    </source>
</evidence>
<dbReference type="Proteomes" id="UP000505355">
    <property type="component" value="Chromosome"/>
</dbReference>
<accession>A0A7D4PVZ8</accession>
<gene>
    <name evidence="3" type="ORF">HQ865_16660</name>
</gene>
<dbReference type="AlphaFoldDB" id="A0A7D4PVZ8"/>
<feature type="domain" description="TonB C-terminal" evidence="2">
    <location>
        <begin position="64"/>
        <end position="130"/>
    </location>
</feature>
<evidence type="ECO:0000313" key="3">
    <source>
        <dbReference type="EMBL" id="QKJ31323.1"/>
    </source>
</evidence>
<evidence type="ECO:0000256" key="1">
    <source>
        <dbReference type="SAM" id="SignalP"/>
    </source>
</evidence>
<keyword evidence="1" id="KW-0732">Signal</keyword>
<dbReference type="RefSeq" id="WP_173415984.1">
    <property type="nucleotide sequence ID" value="NZ_CP054139.1"/>
</dbReference>
<sequence>MKQICITIVLILTFVYVNAQTMPDTAGKKITYVVEQSAEFPGGIERFYNYIGKRLEIREVEQLIGVVGKVKVSFVVDTTGHLTDVKALSNIGCGCEEEVVHILNTCVQWKAAMQNSRPVRQKLSIPLTFNFPRTNISMAELRKGADGYLFRIKGTIYSIDQAAGILGETFPFEKVEIATLYTEDDKYGLEAKSQIYLVNIKS</sequence>
<feature type="chain" id="PRO_5028869935" evidence="1">
    <location>
        <begin position="20"/>
        <end position="202"/>
    </location>
</feature>
<dbReference type="SUPFAM" id="SSF74653">
    <property type="entry name" value="TolA/TonB C-terminal domain"/>
    <property type="match status" value="1"/>
</dbReference>
<dbReference type="EMBL" id="CP054139">
    <property type="protein sequence ID" value="QKJ31323.1"/>
    <property type="molecule type" value="Genomic_DNA"/>
</dbReference>
<dbReference type="InterPro" id="IPR037682">
    <property type="entry name" value="TonB_C"/>
</dbReference>
<dbReference type="KEGG" id="mmab:HQ865_16660"/>
<proteinExistence type="predicted"/>
<organism evidence="3 4">
    <name type="scientific">Mucilaginibacter mali</name>
    <dbReference type="NCBI Taxonomy" id="2740462"/>
    <lineage>
        <taxon>Bacteria</taxon>
        <taxon>Pseudomonadati</taxon>
        <taxon>Bacteroidota</taxon>
        <taxon>Sphingobacteriia</taxon>
        <taxon>Sphingobacteriales</taxon>
        <taxon>Sphingobacteriaceae</taxon>
        <taxon>Mucilaginibacter</taxon>
    </lineage>
</organism>
<keyword evidence="4" id="KW-1185">Reference proteome</keyword>
<feature type="signal peptide" evidence="1">
    <location>
        <begin position="1"/>
        <end position="19"/>
    </location>
</feature>